<name>A0A8H4V6D8_9HYPO</name>
<feature type="transmembrane region" description="Helical" evidence="2">
    <location>
        <begin position="81"/>
        <end position="99"/>
    </location>
</feature>
<evidence type="ECO:0000313" key="4">
    <source>
        <dbReference type="Proteomes" id="UP000557566"/>
    </source>
</evidence>
<evidence type="ECO:0000313" key="3">
    <source>
        <dbReference type="EMBL" id="KAF4509627.1"/>
    </source>
</evidence>
<feature type="region of interest" description="Disordered" evidence="1">
    <location>
        <begin position="202"/>
        <end position="230"/>
    </location>
</feature>
<gene>
    <name evidence="3" type="ORF">G6O67_003776</name>
</gene>
<evidence type="ECO:0000256" key="2">
    <source>
        <dbReference type="SAM" id="Phobius"/>
    </source>
</evidence>
<sequence>MGAKSGLALKSLQWLVRGIQFLCAALILGVYSYFLAALHNHSLPIPTSARAVEGIAGAAVVYTLVGLILLCCVAGLLFTSAIAIVLDLAFVGAFVYVAVANRHGAGSCRGYLDTPFGSGRSGDTAEAPSEGFTALPSFRTTCRLQTACMAVAIIAIFFFILAALIEVALVRHHRKEKRFGPGPGNDYTSGYGTKGAFAARFRRKPKTQTADETNALPEHTHPTQLNGTDRQSYGTETTAVGAAAADSHVPGGNDYASKPEAGYGYRPHHGAAAASQSLPQPQPAAYQYNDGVYDRA</sequence>
<protein>
    <recommendedName>
        <fullName evidence="5">MARVEL domain-containing protein</fullName>
    </recommendedName>
</protein>
<keyword evidence="2" id="KW-0472">Membrane</keyword>
<feature type="transmembrane region" description="Helical" evidence="2">
    <location>
        <begin position="12"/>
        <end position="34"/>
    </location>
</feature>
<dbReference type="Proteomes" id="UP000557566">
    <property type="component" value="Unassembled WGS sequence"/>
</dbReference>
<accession>A0A8H4V6D8</accession>
<organism evidence="3 4">
    <name type="scientific">Ophiocordyceps sinensis</name>
    <dbReference type="NCBI Taxonomy" id="72228"/>
    <lineage>
        <taxon>Eukaryota</taxon>
        <taxon>Fungi</taxon>
        <taxon>Dikarya</taxon>
        <taxon>Ascomycota</taxon>
        <taxon>Pezizomycotina</taxon>
        <taxon>Sordariomycetes</taxon>
        <taxon>Hypocreomycetidae</taxon>
        <taxon>Hypocreales</taxon>
        <taxon>Ophiocordycipitaceae</taxon>
        <taxon>Ophiocordyceps</taxon>
    </lineage>
</organism>
<reference evidence="3 4" key="1">
    <citation type="journal article" date="2020" name="Genome Biol. Evol.">
        <title>A new high-quality draft genome assembly of the Chinese cordyceps Ophiocordyceps sinensis.</title>
        <authorList>
            <person name="Shu R."/>
            <person name="Zhang J."/>
            <person name="Meng Q."/>
            <person name="Zhang H."/>
            <person name="Zhou G."/>
            <person name="Li M."/>
            <person name="Wu P."/>
            <person name="Zhao Y."/>
            <person name="Chen C."/>
            <person name="Qin Q."/>
        </authorList>
    </citation>
    <scope>NUCLEOTIDE SEQUENCE [LARGE SCALE GENOMIC DNA]</scope>
    <source>
        <strain evidence="3 4">IOZ07</strain>
    </source>
</reference>
<dbReference type="EMBL" id="JAAVMX010000004">
    <property type="protein sequence ID" value="KAF4509627.1"/>
    <property type="molecule type" value="Genomic_DNA"/>
</dbReference>
<keyword evidence="2" id="KW-0812">Transmembrane</keyword>
<feature type="compositionally biased region" description="Low complexity" evidence="1">
    <location>
        <begin position="271"/>
        <end position="285"/>
    </location>
</feature>
<feature type="transmembrane region" description="Helical" evidence="2">
    <location>
        <begin position="54"/>
        <end position="74"/>
    </location>
</feature>
<proteinExistence type="predicted"/>
<keyword evidence="2" id="KW-1133">Transmembrane helix</keyword>
<evidence type="ECO:0008006" key="5">
    <source>
        <dbReference type="Google" id="ProtNLM"/>
    </source>
</evidence>
<comment type="caution">
    <text evidence="3">The sequence shown here is derived from an EMBL/GenBank/DDBJ whole genome shotgun (WGS) entry which is preliminary data.</text>
</comment>
<feature type="region of interest" description="Disordered" evidence="1">
    <location>
        <begin position="243"/>
        <end position="296"/>
    </location>
</feature>
<feature type="transmembrane region" description="Helical" evidence="2">
    <location>
        <begin position="144"/>
        <end position="169"/>
    </location>
</feature>
<dbReference type="OrthoDB" id="5342507at2759"/>
<keyword evidence="4" id="KW-1185">Reference proteome</keyword>
<dbReference type="AlphaFoldDB" id="A0A8H4V6D8"/>
<evidence type="ECO:0000256" key="1">
    <source>
        <dbReference type="SAM" id="MobiDB-lite"/>
    </source>
</evidence>